<feature type="region of interest" description="Disordered" evidence="2">
    <location>
        <begin position="107"/>
        <end position="132"/>
    </location>
</feature>
<evidence type="ECO:0000256" key="2">
    <source>
        <dbReference type="SAM" id="MobiDB-lite"/>
    </source>
</evidence>
<feature type="region of interest" description="Disordered" evidence="2">
    <location>
        <begin position="258"/>
        <end position="318"/>
    </location>
</feature>
<protein>
    <recommendedName>
        <fullName evidence="3">K Homology domain-containing protein</fullName>
    </recommendedName>
</protein>
<dbReference type="AlphaFoldDB" id="A0A815MWI8"/>
<comment type="caution">
    <text evidence="5">The sequence shown here is derived from an EMBL/GenBank/DDBJ whole genome shotgun (WGS) entry which is preliminary data.</text>
</comment>
<dbReference type="EMBL" id="CAJNOR010000714">
    <property type="protein sequence ID" value="CAF0989371.1"/>
    <property type="molecule type" value="Genomic_DNA"/>
</dbReference>
<dbReference type="SMART" id="SM00322">
    <property type="entry name" value="KH"/>
    <property type="match status" value="1"/>
</dbReference>
<reference evidence="5" key="1">
    <citation type="submission" date="2021-02" db="EMBL/GenBank/DDBJ databases">
        <authorList>
            <person name="Nowell W R."/>
        </authorList>
    </citation>
    <scope>NUCLEOTIDE SEQUENCE</scope>
</reference>
<dbReference type="Proteomes" id="UP000663852">
    <property type="component" value="Unassembled WGS sequence"/>
</dbReference>
<dbReference type="Gene3D" id="2.40.50.140">
    <property type="entry name" value="Nucleic acid-binding proteins"/>
    <property type="match status" value="1"/>
</dbReference>
<gene>
    <name evidence="5" type="ORF">EDS130_LOCUS37701</name>
    <name evidence="4" type="ORF">XAT740_LOCUS12612</name>
</gene>
<sequence>MTSSSGYITEFNPETNYGLIQTDDESNKRCLKFHFYSLKKNSRRYVNKEGSTFVGELFDFHIVQRPDGAEDEAINIRHRVLMCPIPGCARLKAFTSKNLLDEHVQSKHNQVKKSSLQVDEIKPKPPKQKAKKPEPFIMDFSTKSAAVIGRFIGKQGANLKEFQKEHKVALKILTSTNALILAHNPKVQIRVKPLKVNVNITEVNLKLKSLWEKSVREQLHEENQYQRARFNRTQMRSVPVQQVNFDSDTRHQRAFTIANDDSVRRRSSRHGHTETKSGKQRARSTLALEGHRCAATGDLQQGGTKPVPFQEKKKVGMKDKQWLVKEQLDDLSFVDD</sequence>
<dbReference type="InterPro" id="IPR012340">
    <property type="entry name" value="NA-bd_OB-fold"/>
</dbReference>
<name>A0A815MWI8_ADIRI</name>
<dbReference type="Proteomes" id="UP000663828">
    <property type="component" value="Unassembled WGS sequence"/>
</dbReference>
<evidence type="ECO:0000313" key="6">
    <source>
        <dbReference type="Proteomes" id="UP000663828"/>
    </source>
</evidence>
<proteinExistence type="predicted"/>
<evidence type="ECO:0000313" key="5">
    <source>
        <dbReference type="EMBL" id="CAF1423866.1"/>
    </source>
</evidence>
<keyword evidence="1" id="KW-0694">RNA-binding</keyword>
<feature type="domain" description="K Homology" evidence="3">
    <location>
        <begin position="134"/>
        <end position="208"/>
    </location>
</feature>
<evidence type="ECO:0000313" key="7">
    <source>
        <dbReference type="Proteomes" id="UP000663852"/>
    </source>
</evidence>
<dbReference type="GO" id="GO:0003723">
    <property type="term" value="F:RNA binding"/>
    <property type="evidence" value="ECO:0007669"/>
    <property type="project" value="UniProtKB-KW"/>
</dbReference>
<evidence type="ECO:0000313" key="4">
    <source>
        <dbReference type="EMBL" id="CAF0989371.1"/>
    </source>
</evidence>
<evidence type="ECO:0000259" key="3">
    <source>
        <dbReference type="SMART" id="SM00322"/>
    </source>
</evidence>
<evidence type="ECO:0000256" key="1">
    <source>
        <dbReference type="ARBA" id="ARBA00022884"/>
    </source>
</evidence>
<dbReference type="EMBL" id="CAJNOJ010000377">
    <property type="protein sequence ID" value="CAF1423866.1"/>
    <property type="molecule type" value="Genomic_DNA"/>
</dbReference>
<keyword evidence="6" id="KW-1185">Reference proteome</keyword>
<dbReference type="InterPro" id="IPR036612">
    <property type="entry name" value="KH_dom_type_1_sf"/>
</dbReference>
<organism evidence="5 7">
    <name type="scientific">Adineta ricciae</name>
    <name type="common">Rotifer</name>
    <dbReference type="NCBI Taxonomy" id="249248"/>
    <lineage>
        <taxon>Eukaryota</taxon>
        <taxon>Metazoa</taxon>
        <taxon>Spiralia</taxon>
        <taxon>Gnathifera</taxon>
        <taxon>Rotifera</taxon>
        <taxon>Eurotatoria</taxon>
        <taxon>Bdelloidea</taxon>
        <taxon>Adinetida</taxon>
        <taxon>Adinetidae</taxon>
        <taxon>Adineta</taxon>
    </lineage>
</organism>
<dbReference type="InterPro" id="IPR004087">
    <property type="entry name" value="KH_dom"/>
</dbReference>
<dbReference type="SUPFAM" id="SSF54791">
    <property type="entry name" value="Eukaryotic type KH-domain (KH-domain type I)"/>
    <property type="match status" value="1"/>
</dbReference>
<dbReference type="OrthoDB" id="10009289at2759"/>
<accession>A0A815MWI8</accession>